<sequence>MEDAVNLSSSAYAMPWKMLLVYTVTPSSYAIRRYCIDLSLSSLITEKIPDPVQLKFLYHHERCCRPVQLQFYTTAKMLWLIQLQSYTAAEDASSSSSATPQVKDAVSLSASFTCCRHERCCPACSAPDHDAPLEGNVGCPAPVPALTMKMLLMTRLQFTRRH</sequence>
<reference evidence="1 2" key="1">
    <citation type="journal article" date="2019" name="Sci. Rep.">
        <title>Orb-weaving spider Araneus ventricosus genome elucidates the spidroin gene catalogue.</title>
        <authorList>
            <person name="Kono N."/>
            <person name="Nakamura H."/>
            <person name="Ohtoshi R."/>
            <person name="Moran D.A.P."/>
            <person name="Shinohara A."/>
            <person name="Yoshida Y."/>
            <person name="Fujiwara M."/>
            <person name="Mori M."/>
            <person name="Tomita M."/>
            <person name="Arakawa K."/>
        </authorList>
    </citation>
    <scope>NUCLEOTIDE SEQUENCE [LARGE SCALE GENOMIC DNA]</scope>
</reference>
<protein>
    <submittedName>
        <fullName evidence="1">Uncharacterized protein</fullName>
    </submittedName>
</protein>
<evidence type="ECO:0000313" key="2">
    <source>
        <dbReference type="Proteomes" id="UP000499080"/>
    </source>
</evidence>
<dbReference type="AlphaFoldDB" id="A0A4Y2NK21"/>
<name>A0A4Y2NK21_ARAVE</name>
<comment type="caution">
    <text evidence="1">The sequence shown here is derived from an EMBL/GenBank/DDBJ whole genome shotgun (WGS) entry which is preliminary data.</text>
</comment>
<organism evidence="1 2">
    <name type="scientific">Araneus ventricosus</name>
    <name type="common">Orbweaver spider</name>
    <name type="synonym">Epeira ventricosa</name>
    <dbReference type="NCBI Taxonomy" id="182803"/>
    <lineage>
        <taxon>Eukaryota</taxon>
        <taxon>Metazoa</taxon>
        <taxon>Ecdysozoa</taxon>
        <taxon>Arthropoda</taxon>
        <taxon>Chelicerata</taxon>
        <taxon>Arachnida</taxon>
        <taxon>Araneae</taxon>
        <taxon>Araneomorphae</taxon>
        <taxon>Entelegynae</taxon>
        <taxon>Araneoidea</taxon>
        <taxon>Araneidae</taxon>
        <taxon>Araneus</taxon>
    </lineage>
</organism>
<accession>A0A4Y2NK21</accession>
<dbReference type="Proteomes" id="UP000499080">
    <property type="component" value="Unassembled WGS sequence"/>
</dbReference>
<dbReference type="EMBL" id="BGPR01009300">
    <property type="protein sequence ID" value="GBN39164.1"/>
    <property type="molecule type" value="Genomic_DNA"/>
</dbReference>
<proteinExistence type="predicted"/>
<gene>
    <name evidence="1" type="ORF">AVEN_76207_1</name>
</gene>
<keyword evidence="2" id="KW-1185">Reference proteome</keyword>
<evidence type="ECO:0000313" key="1">
    <source>
        <dbReference type="EMBL" id="GBN39164.1"/>
    </source>
</evidence>